<organism evidence="1 2">
    <name type="scientific">Nasonia vitripennis</name>
    <name type="common">Parasitic wasp</name>
    <dbReference type="NCBI Taxonomy" id="7425"/>
    <lineage>
        <taxon>Eukaryota</taxon>
        <taxon>Metazoa</taxon>
        <taxon>Ecdysozoa</taxon>
        <taxon>Arthropoda</taxon>
        <taxon>Hexapoda</taxon>
        <taxon>Insecta</taxon>
        <taxon>Pterygota</taxon>
        <taxon>Neoptera</taxon>
        <taxon>Endopterygota</taxon>
        <taxon>Hymenoptera</taxon>
        <taxon>Apocrita</taxon>
        <taxon>Proctotrupomorpha</taxon>
        <taxon>Chalcidoidea</taxon>
        <taxon>Pteromalidae</taxon>
        <taxon>Pteromalinae</taxon>
        <taxon>Nasonia</taxon>
    </lineage>
</organism>
<dbReference type="InParanoid" id="A0A7M7PY41"/>
<dbReference type="RefSeq" id="XP_031778424.1">
    <property type="nucleotide sequence ID" value="XM_031922564.1"/>
</dbReference>
<reference evidence="1" key="1">
    <citation type="submission" date="2021-01" db="UniProtKB">
        <authorList>
            <consortium name="EnsemblMetazoa"/>
        </authorList>
    </citation>
    <scope>IDENTIFICATION</scope>
</reference>
<evidence type="ECO:0000313" key="2">
    <source>
        <dbReference type="Proteomes" id="UP000002358"/>
    </source>
</evidence>
<dbReference type="EnsemblMetazoa" id="XM_031922564">
    <property type="protein sequence ID" value="XP_031778424"/>
    <property type="gene ID" value="LOC116416078"/>
</dbReference>
<accession>A0A7M7PY41</accession>
<dbReference type="AlphaFoldDB" id="A0A7M7PY41"/>
<dbReference type="GeneID" id="116416078"/>
<sequence length="126" mass="14653">MSPIGLLALEKRTYLKAGDDRMTKARKRSGMLQERRRWVNGKQDGTLGKGRCTHRLIPKIEDWIGRRNGEVNYYPTQFLTGHECFRAYLHRFKLDDRPNCPMFGCNRGCRARLLQVLTISAGVRRT</sequence>
<keyword evidence="2" id="KW-1185">Reference proteome</keyword>
<proteinExistence type="predicted"/>
<evidence type="ECO:0000313" key="1">
    <source>
        <dbReference type="EnsemblMetazoa" id="XP_031778424"/>
    </source>
</evidence>
<protein>
    <submittedName>
        <fullName evidence="1">Uncharacterized protein</fullName>
    </submittedName>
</protein>
<dbReference type="KEGG" id="nvi:116416078"/>
<dbReference type="Proteomes" id="UP000002358">
    <property type="component" value="Chromosome 2"/>
</dbReference>
<name>A0A7M7PY41_NASVI</name>
<dbReference type="OrthoDB" id="8058917at2759"/>